<dbReference type="AlphaFoldDB" id="A0A6C0JX03"/>
<evidence type="ECO:0000313" key="1">
    <source>
        <dbReference type="EMBL" id="QHU09240.1"/>
    </source>
</evidence>
<dbReference type="EMBL" id="MN740706">
    <property type="protein sequence ID" value="QHU09240.1"/>
    <property type="molecule type" value="Genomic_DNA"/>
</dbReference>
<accession>A0A6C0JX03</accession>
<protein>
    <submittedName>
        <fullName evidence="1">Uncharacterized protein</fullName>
    </submittedName>
</protein>
<dbReference type="SUPFAM" id="SSF52540">
    <property type="entry name" value="P-loop containing nucleoside triphosphate hydrolases"/>
    <property type="match status" value="1"/>
</dbReference>
<dbReference type="InterPro" id="IPR027417">
    <property type="entry name" value="P-loop_NTPase"/>
</dbReference>
<name>A0A6C0JX03_9ZZZZ</name>
<organism evidence="1">
    <name type="scientific">viral metagenome</name>
    <dbReference type="NCBI Taxonomy" id="1070528"/>
    <lineage>
        <taxon>unclassified sequences</taxon>
        <taxon>metagenomes</taxon>
        <taxon>organismal metagenomes</taxon>
    </lineage>
</organism>
<reference evidence="1" key="1">
    <citation type="journal article" date="2020" name="Nature">
        <title>Giant virus diversity and host interactions through global metagenomics.</title>
        <authorList>
            <person name="Schulz F."/>
            <person name="Roux S."/>
            <person name="Paez-Espino D."/>
            <person name="Jungbluth S."/>
            <person name="Walsh D.A."/>
            <person name="Denef V.J."/>
            <person name="McMahon K.D."/>
            <person name="Konstantinidis K.T."/>
            <person name="Eloe-Fadrosh E.A."/>
            <person name="Kyrpides N.C."/>
            <person name="Woyke T."/>
        </authorList>
    </citation>
    <scope>NUCLEOTIDE SEQUENCE</scope>
    <source>
        <strain evidence="1">GVMAG-S-1074260-58</strain>
    </source>
</reference>
<dbReference type="Gene3D" id="3.40.50.300">
    <property type="entry name" value="P-loop containing nucleotide triphosphate hydrolases"/>
    <property type="match status" value="1"/>
</dbReference>
<sequence length="317" mass="37752">MSYTMSHFEEYIQLEKNNPLHPKLSNIYNGFPVEIQSLRSLIFYGPNGCGKYTQMLKSILKYSPSHLKYERRITNIVANSSYTLKISDIHFEVDMELLGCNSKVLWGGIYLHIMEILQSRHCRSCIIVCKNFHAIHNELLEVFYSYMQTLSYTDVDIKYILLTEHLSFIPDKIVDRCRVISIPRPSKSHNTNVRRNTSVRNDITTLKYCNHIPYPIMHPYITICDQILEYIRTPQYSEIRDRLYDILIYNLNVFDCIWYILSNVILKQIVQPHQITPMLIQTYRFLYYYNNNYRPIYHLERLIFHIINIIHGDTKGM</sequence>
<proteinExistence type="predicted"/>